<gene>
    <name evidence="1" type="ORF">U0C82_06645</name>
</gene>
<sequence length="117" mass="13029">MQKVVKHRAELAEQRFMLEQRCDFVTRVKADQHVGFWAASRLDLEEAEAAHYAHAIVETSISSKDGRGGFKKVVADLSPLGVHIETVRTQYDIAMAALKQSSPIHLTRGSEEVRLAG</sequence>
<proteinExistence type="predicted"/>
<evidence type="ECO:0000313" key="2">
    <source>
        <dbReference type="Proteomes" id="UP001294412"/>
    </source>
</evidence>
<dbReference type="InterPro" id="IPR038293">
    <property type="entry name" value="ATPase_inh_sub_z_sf"/>
</dbReference>
<dbReference type="Proteomes" id="UP001294412">
    <property type="component" value="Unassembled WGS sequence"/>
</dbReference>
<comment type="caution">
    <text evidence="1">The sequence shown here is derived from an EMBL/GenBank/DDBJ whole genome shotgun (WGS) entry which is preliminary data.</text>
</comment>
<accession>A0ABU5I0B1</accession>
<dbReference type="EMBL" id="JAXLPB010000002">
    <property type="protein sequence ID" value="MDY8108823.1"/>
    <property type="molecule type" value="Genomic_DNA"/>
</dbReference>
<organism evidence="1 2">
    <name type="scientific">Fulvimarina uroteuthidis</name>
    <dbReference type="NCBI Taxonomy" id="3098149"/>
    <lineage>
        <taxon>Bacteria</taxon>
        <taxon>Pseudomonadati</taxon>
        <taxon>Pseudomonadota</taxon>
        <taxon>Alphaproteobacteria</taxon>
        <taxon>Hyphomicrobiales</taxon>
        <taxon>Aurantimonadaceae</taxon>
        <taxon>Fulvimarina</taxon>
    </lineage>
</organism>
<dbReference type="RefSeq" id="WP_322186295.1">
    <property type="nucleotide sequence ID" value="NZ_JAXLPB010000002.1"/>
</dbReference>
<dbReference type="Gene3D" id="1.10.790.20">
    <property type="entry name" value="Domain of unknown function DUF1476"/>
    <property type="match status" value="1"/>
</dbReference>
<reference evidence="1 2" key="1">
    <citation type="submission" date="2023-12" db="EMBL/GenBank/DDBJ databases">
        <title>Description of Novel Strain Fulvimarina sp. 2208YS6-2-32 isolated from Uroteuthis (Photololigo) edulis.</title>
        <authorList>
            <person name="Park J.-S."/>
        </authorList>
    </citation>
    <scope>NUCLEOTIDE SEQUENCE [LARGE SCALE GENOMIC DNA]</scope>
    <source>
        <strain evidence="1 2">2208YS6-2-32</strain>
    </source>
</reference>
<protein>
    <submittedName>
        <fullName evidence="1">ATPase inhibitor subunit zeta</fullName>
    </submittedName>
</protein>
<name>A0ABU5I0B1_9HYPH</name>
<dbReference type="Pfam" id="PF07345">
    <property type="entry name" value="ATPaseInh_sub_z"/>
    <property type="match status" value="1"/>
</dbReference>
<evidence type="ECO:0000313" key="1">
    <source>
        <dbReference type="EMBL" id="MDY8108823.1"/>
    </source>
</evidence>
<dbReference type="InterPro" id="IPR009945">
    <property type="entry name" value="ATPase_inh_sub_z"/>
</dbReference>
<keyword evidence="2" id="KW-1185">Reference proteome</keyword>